<organism evidence="2 3">
    <name type="scientific">Neocucurbitaria cava</name>
    <dbReference type="NCBI Taxonomy" id="798079"/>
    <lineage>
        <taxon>Eukaryota</taxon>
        <taxon>Fungi</taxon>
        <taxon>Dikarya</taxon>
        <taxon>Ascomycota</taxon>
        <taxon>Pezizomycotina</taxon>
        <taxon>Dothideomycetes</taxon>
        <taxon>Pleosporomycetidae</taxon>
        <taxon>Pleosporales</taxon>
        <taxon>Pleosporineae</taxon>
        <taxon>Cucurbitariaceae</taxon>
        <taxon>Neocucurbitaria</taxon>
    </lineage>
</organism>
<evidence type="ECO:0000313" key="2">
    <source>
        <dbReference type="EMBL" id="KAJ4377538.1"/>
    </source>
</evidence>
<dbReference type="EMBL" id="JAPEUY010000001">
    <property type="protein sequence ID" value="KAJ4377538.1"/>
    <property type="molecule type" value="Genomic_DNA"/>
</dbReference>
<comment type="caution">
    <text evidence="2">The sequence shown here is derived from an EMBL/GenBank/DDBJ whole genome shotgun (WGS) entry which is preliminary data.</text>
</comment>
<protein>
    <submittedName>
        <fullName evidence="2">Uncharacterized protein</fullName>
    </submittedName>
</protein>
<dbReference type="Proteomes" id="UP001140560">
    <property type="component" value="Unassembled WGS sequence"/>
</dbReference>
<reference evidence="2" key="1">
    <citation type="submission" date="2022-10" db="EMBL/GenBank/DDBJ databases">
        <title>Tapping the CABI collections for fungal endophytes: first genome assemblies for Collariella, Neodidymelliopsis, Ascochyta clinopodiicola, Didymella pomorum, Didymosphaeria variabile, Neocosmospora piperis and Neocucurbitaria cava.</title>
        <authorList>
            <person name="Hill R."/>
        </authorList>
    </citation>
    <scope>NUCLEOTIDE SEQUENCE</scope>
    <source>
        <strain evidence="2">IMI 356814</strain>
    </source>
</reference>
<dbReference type="AlphaFoldDB" id="A0A9W8YHD4"/>
<keyword evidence="1" id="KW-0472">Membrane</keyword>
<dbReference type="PANTHER" id="PTHR35394:SF5">
    <property type="entry name" value="DUF3176 DOMAIN-CONTAINING PROTEIN"/>
    <property type="match status" value="1"/>
</dbReference>
<evidence type="ECO:0000256" key="1">
    <source>
        <dbReference type="SAM" id="Phobius"/>
    </source>
</evidence>
<keyword evidence="3" id="KW-1185">Reference proteome</keyword>
<proteinExistence type="predicted"/>
<name>A0A9W8YHD4_9PLEO</name>
<keyword evidence="1" id="KW-1133">Transmembrane helix</keyword>
<dbReference type="PANTHER" id="PTHR35394">
    <property type="entry name" value="DUF3176 DOMAIN-CONTAINING PROTEIN"/>
    <property type="match status" value="1"/>
</dbReference>
<dbReference type="OrthoDB" id="5376804at2759"/>
<sequence>MFPSAGNHTMYNELQSFQTAAREAFDRDTTVGYGMSCNRTKEGFPTFGFTFDVNIAENTTHPQGLGQQQNQTSENLSPNAIFGESNSTFMGFFDTSPGATYNSSAFLKSRYRFCTSGYGRGDLGGNSKDFDTIDTFTCFLTAHDGLYGTALDNLNRLDAFNATLTHCRLSVCAQEYKNVSIQDGQAKNSSIVKRSLTKTGLNAYNDTEVISRESSLSGDFNALIGPKNVAQLASTIELVAYSSSFREFIKDLVDKTDWPVAFDRIASAASDFIRSTSNVDAGVQYGVVHAPESYIHVQWAWLTLPLLMLLMTGVILVCTMVESRRGLVLYKHSMLALVLPRLEKGEGVELGSGDGGEGRMVRWRGERRA</sequence>
<accession>A0A9W8YHD4</accession>
<gene>
    <name evidence="2" type="ORF">N0V83_000363</name>
</gene>
<feature type="transmembrane region" description="Helical" evidence="1">
    <location>
        <begin position="299"/>
        <end position="321"/>
    </location>
</feature>
<keyword evidence="1" id="KW-0812">Transmembrane</keyword>
<evidence type="ECO:0000313" key="3">
    <source>
        <dbReference type="Proteomes" id="UP001140560"/>
    </source>
</evidence>